<evidence type="ECO:0000313" key="2">
    <source>
        <dbReference type="Proteomes" id="UP000054097"/>
    </source>
</evidence>
<dbReference type="AlphaFoldDB" id="A0A0C2X3T7"/>
<gene>
    <name evidence="1" type="ORF">M408DRAFT_331949</name>
</gene>
<protein>
    <submittedName>
        <fullName evidence="1">Uncharacterized protein</fullName>
    </submittedName>
</protein>
<sequence length="63" mass="6961">MHFWDRNSVSRLLLQGCLPVSSSETQECALQGAVSAWSFIYHVKPSFSNKFQVQTKPGTGVSS</sequence>
<proteinExistence type="predicted"/>
<accession>A0A0C2X3T7</accession>
<reference evidence="2" key="2">
    <citation type="submission" date="2015-01" db="EMBL/GenBank/DDBJ databases">
        <title>Evolutionary Origins and Diversification of the Mycorrhizal Mutualists.</title>
        <authorList>
            <consortium name="DOE Joint Genome Institute"/>
            <consortium name="Mycorrhizal Genomics Consortium"/>
            <person name="Kohler A."/>
            <person name="Kuo A."/>
            <person name="Nagy L.G."/>
            <person name="Floudas D."/>
            <person name="Copeland A."/>
            <person name="Barry K.W."/>
            <person name="Cichocki N."/>
            <person name="Veneault-Fourrey C."/>
            <person name="LaButti K."/>
            <person name="Lindquist E.A."/>
            <person name="Lipzen A."/>
            <person name="Lundell T."/>
            <person name="Morin E."/>
            <person name="Murat C."/>
            <person name="Riley R."/>
            <person name="Ohm R."/>
            <person name="Sun H."/>
            <person name="Tunlid A."/>
            <person name="Henrissat B."/>
            <person name="Grigoriev I.V."/>
            <person name="Hibbett D.S."/>
            <person name="Martin F."/>
        </authorList>
    </citation>
    <scope>NUCLEOTIDE SEQUENCE [LARGE SCALE GENOMIC DNA]</scope>
    <source>
        <strain evidence="2">MAFF 305830</strain>
    </source>
</reference>
<organism evidence="1 2">
    <name type="scientific">Serendipita vermifera MAFF 305830</name>
    <dbReference type="NCBI Taxonomy" id="933852"/>
    <lineage>
        <taxon>Eukaryota</taxon>
        <taxon>Fungi</taxon>
        <taxon>Dikarya</taxon>
        <taxon>Basidiomycota</taxon>
        <taxon>Agaricomycotina</taxon>
        <taxon>Agaricomycetes</taxon>
        <taxon>Sebacinales</taxon>
        <taxon>Serendipitaceae</taxon>
        <taxon>Serendipita</taxon>
    </lineage>
</organism>
<dbReference type="EMBL" id="KN824328">
    <property type="protein sequence ID" value="KIM24027.1"/>
    <property type="molecule type" value="Genomic_DNA"/>
</dbReference>
<name>A0A0C2X3T7_SERVB</name>
<reference evidence="1 2" key="1">
    <citation type="submission" date="2014-04" db="EMBL/GenBank/DDBJ databases">
        <authorList>
            <consortium name="DOE Joint Genome Institute"/>
            <person name="Kuo A."/>
            <person name="Zuccaro A."/>
            <person name="Kohler A."/>
            <person name="Nagy L.G."/>
            <person name="Floudas D."/>
            <person name="Copeland A."/>
            <person name="Barry K.W."/>
            <person name="Cichocki N."/>
            <person name="Veneault-Fourrey C."/>
            <person name="LaButti K."/>
            <person name="Lindquist E.A."/>
            <person name="Lipzen A."/>
            <person name="Lundell T."/>
            <person name="Morin E."/>
            <person name="Murat C."/>
            <person name="Sun H."/>
            <person name="Tunlid A."/>
            <person name="Henrissat B."/>
            <person name="Grigoriev I.V."/>
            <person name="Hibbett D.S."/>
            <person name="Martin F."/>
            <person name="Nordberg H.P."/>
            <person name="Cantor M.N."/>
            <person name="Hua S.X."/>
        </authorList>
    </citation>
    <scope>NUCLEOTIDE SEQUENCE [LARGE SCALE GENOMIC DNA]</scope>
    <source>
        <strain evidence="1 2">MAFF 305830</strain>
    </source>
</reference>
<dbReference type="Proteomes" id="UP000054097">
    <property type="component" value="Unassembled WGS sequence"/>
</dbReference>
<dbReference type="HOGENOM" id="CLU_2887245_0_0_1"/>
<keyword evidence="2" id="KW-1185">Reference proteome</keyword>
<evidence type="ECO:0000313" key="1">
    <source>
        <dbReference type="EMBL" id="KIM24027.1"/>
    </source>
</evidence>